<evidence type="ECO:0000256" key="2">
    <source>
        <dbReference type="SAM" id="Phobius"/>
    </source>
</evidence>
<reference evidence="3 4" key="1">
    <citation type="submission" date="2014-10" db="EMBL/GenBank/DDBJ databases">
        <title>Genome sequence of Ponticoccus sp. strain UMTAT08 isolated from clonal culture of toxic dinoflagellate Alexandrium tamiyavanichii.</title>
        <authorList>
            <person name="Gan H.Y."/>
            <person name="Muhd D.-D."/>
            <person name="Mohd Noor M.E."/>
            <person name="Yeong Y.S."/>
            <person name="Usup G."/>
        </authorList>
    </citation>
    <scope>NUCLEOTIDE SEQUENCE [LARGE SCALE GENOMIC DNA]</scope>
    <source>
        <strain evidence="3 4">UMTAT08</strain>
    </source>
</reference>
<protein>
    <submittedName>
        <fullName evidence="3">Uncharacterized protein</fullName>
    </submittedName>
</protein>
<keyword evidence="4" id="KW-1185">Reference proteome</keyword>
<feature type="transmembrane region" description="Helical" evidence="2">
    <location>
        <begin position="108"/>
        <end position="128"/>
    </location>
</feature>
<dbReference type="RefSeq" id="WP_043143839.1">
    <property type="nucleotide sequence ID" value="NZ_JSUQ01000013.1"/>
</dbReference>
<dbReference type="OrthoDB" id="1437042at2"/>
<dbReference type="InterPro" id="IPR045708">
    <property type="entry name" value="DUF6064"/>
</dbReference>
<evidence type="ECO:0000313" key="4">
    <source>
        <dbReference type="Proteomes" id="UP000030960"/>
    </source>
</evidence>
<dbReference type="AlphaFoldDB" id="A0A0B3RLA5"/>
<dbReference type="EMBL" id="JSUQ01000013">
    <property type="protein sequence ID" value="KHQ52015.1"/>
    <property type="molecule type" value="Genomic_DNA"/>
</dbReference>
<dbReference type="Proteomes" id="UP000030960">
    <property type="component" value="Unassembled WGS sequence"/>
</dbReference>
<keyword evidence="2" id="KW-0812">Transmembrane</keyword>
<gene>
    <name evidence="3" type="ORF">OA50_03422</name>
</gene>
<organism evidence="3 4">
    <name type="scientific">Mameliella alba</name>
    <dbReference type="NCBI Taxonomy" id="561184"/>
    <lineage>
        <taxon>Bacteria</taxon>
        <taxon>Pseudomonadati</taxon>
        <taxon>Pseudomonadota</taxon>
        <taxon>Alphaproteobacteria</taxon>
        <taxon>Rhodobacterales</taxon>
        <taxon>Roseobacteraceae</taxon>
        <taxon>Mameliella</taxon>
    </lineage>
</organism>
<name>A0A0B3RLA5_9RHOB</name>
<accession>A0A0B3RLA5</accession>
<feature type="transmembrane region" description="Helical" evidence="2">
    <location>
        <begin position="47"/>
        <end position="70"/>
    </location>
</feature>
<evidence type="ECO:0000313" key="3">
    <source>
        <dbReference type="EMBL" id="KHQ52015.1"/>
    </source>
</evidence>
<evidence type="ECO:0000256" key="1">
    <source>
        <dbReference type="SAM" id="MobiDB-lite"/>
    </source>
</evidence>
<feature type="region of interest" description="Disordered" evidence="1">
    <location>
        <begin position="140"/>
        <end position="162"/>
    </location>
</feature>
<feature type="transmembrane region" description="Helical" evidence="2">
    <location>
        <begin position="76"/>
        <end position="96"/>
    </location>
</feature>
<feature type="transmembrane region" description="Helical" evidence="2">
    <location>
        <begin position="20"/>
        <end position="40"/>
    </location>
</feature>
<comment type="caution">
    <text evidence="3">The sequence shown here is derived from an EMBL/GenBank/DDBJ whole genome shotgun (WGS) entry which is preliminary data.</text>
</comment>
<proteinExistence type="predicted"/>
<keyword evidence="2" id="KW-0472">Membrane</keyword>
<keyword evidence="2" id="KW-1133">Transmembrane helix</keyword>
<dbReference type="Pfam" id="PF19540">
    <property type="entry name" value="DUF6064"/>
    <property type="match status" value="1"/>
</dbReference>
<sequence length="162" mass="17539">MDLPFTQDAFFALFGQYNAAVWPLALLFHFLAALCAALIFRPGRGATLIVSGTLAAMWAVNGVGYHWMFFREINPAATLFTAVFVLQAMLLVVLPARNPAFRYAAEADARSGVGLLLVPFATVLYPLWGRLAGHGWPGTAGRRCPSSVSHPARRRSSPSVSC</sequence>